<feature type="region of interest" description="Disordered" evidence="1">
    <location>
        <begin position="1"/>
        <end position="20"/>
    </location>
</feature>
<evidence type="ECO:0000313" key="4">
    <source>
        <dbReference type="Proteomes" id="UP000295344"/>
    </source>
</evidence>
<keyword evidence="2" id="KW-1133">Transmembrane helix</keyword>
<comment type="caution">
    <text evidence="3">The sequence shown here is derived from an EMBL/GenBank/DDBJ whole genome shotgun (WGS) entry which is preliminary data.</text>
</comment>
<dbReference type="AlphaFoldDB" id="A0A4R7FIM5"/>
<name>A0A4R7FIM5_9MICO</name>
<reference evidence="3 4" key="1">
    <citation type="submission" date="2019-03" db="EMBL/GenBank/DDBJ databases">
        <title>Genomic Encyclopedia of Archaeal and Bacterial Type Strains, Phase II (KMG-II): from individual species to whole genera.</title>
        <authorList>
            <person name="Goeker M."/>
        </authorList>
    </citation>
    <scope>NUCLEOTIDE SEQUENCE [LARGE SCALE GENOMIC DNA]</scope>
    <source>
        <strain evidence="3 4">DSM 24782</strain>
    </source>
</reference>
<dbReference type="RefSeq" id="WP_133767474.1">
    <property type="nucleotide sequence ID" value="NZ_BAAARP010000001.1"/>
</dbReference>
<dbReference type="Proteomes" id="UP000295344">
    <property type="component" value="Unassembled WGS sequence"/>
</dbReference>
<evidence type="ECO:0000313" key="3">
    <source>
        <dbReference type="EMBL" id="TDS74808.1"/>
    </source>
</evidence>
<keyword evidence="4" id="KW-1185">Reference proteome</keyword>
<proteinExistence type="predicted"/>
<feature type="transmembrane region" description="Helical" evidence="2">
    <location>
        <begin position="66"/>
        <end position="84"/>
    </location>
</feature>
<sequence length="86" mass="9510">MARKESRSTGTSPRSVAHGWQGDRVHHPFAIAVIVVLPALVVLLYIVARQDPRYTPSPLHRILDPIALTVMMLFCIGLAIFLAVTH</sequence>
<organism evidence="3 4">
    <name type="scientific">Amnibacterium kyonggiense</name>
    <dbReference type="NCBI Taxonomy" id="595671"/>
    <lineage>
        <taxon>Bacteria</taxon>
        <taxon>Bacillati</taxon>
        <taxon>Actinomycetota</taxon>
        <taxon>Actinomycetes</taxon>
        <taxon>Micrococcales</taxon>
        <taxon>Microbacteriaceae</taxon>
        <taxon>Amnibacterium</taxon>
    </lineage>
</organism>
<keyword evidence="2" id="KW-0812">Transmembrane</keyword>
<keyword evidence="2" id="KW-0472">Membrane</keyword>
<dbReference type="EMBL" id="SOAM01000004">
    <property type="protein sequence ID" value="TDS74808.1"/>
    <property type="molecule type" value="Genomic_DNA"/>
</dbReference>
<protein>
    <submittedName>
        <fullName evidence="3">Uncharacterized protein</fullName>
    </submittedName>
</protein>
<evidence type="ECO:0000256" key="2">
    <source>
        <dbReference type="SAM" id="Phobius"/>
    </source>
</evidence>
<evidence type="ECO:0000256" key="1">
    <source>
        <dbReference type="SAM" id="MobiDB-lite"/>
    </source>
</evidence>
<accession>A0A4R7FIM5</accession>
<gene>
    <name evidence="3" type="ORF">CLV52_3329</name>
</gene>
<feature type="transmembrane region" description="Helical" evidence="2">
    <location>
        <begin position="29"/>
        <end position="46"/>
    </location>
</feature>